<accession>A0A1H8N9V6</accession>
<name>A0A1H8N9V6_9PROT</name>
<sequence>KITSSHSDSPRLAPGGDGSGETALALTGKGWEWVGWKLGKQRDNASRVFVYPPTSPPRRGLGGVVGGLAREAWPVPARLEFKCAATARLCGSQAMTGQALAAGMACDKRQTRDGKFSQYCENLL</sequence>
<feature type="region of interest" description="Disordered" evidence="1">
    <location>
        <begin position="1"/>
        <end position="21"/>
    </location>
</feature>
<gene>
    <name evidence="2" type="ORF">SAMN05216404_11580</name>
</gene>
<evidence type="ECO:0000256" key="1">
    <source>
        <dbReference type="SAM" id="MobiDB-lite"/>
    </source>
</evidence>
<dbReference type="RefSeq" id="WP_175463283.1">
    <property type="nucleotide sequence ID" value="NZ_FOCT01000015.1"/>
</dbReference>
<organism evidence="2 3">
    <name type="scientific">Nitrosospira multiformis</name>
    <dbReference type="NCBI Taxonomy" id="1231"/>
    <lineage>
        <taxon>Bacteria</taxon>
        <taxon>Pseudomonadati</taxon>
        <taxon>Pseudomonadota</taxon>
        <taxon>Betaproteobacteria</taxon>
        <taxon>Nitrosomonadales</taxon>
        <taxon>Nitrosomonadaceae</taxon>
        <taxon>Nitrosospira</taxon>
    </lineage>
</organism>
<dbReference type="Proteomes" id="UP000183898">
    <property type="component" value="Unassembled WGS sequence"/>
</dbReference>
<evidence type="ECO:0000313" key="3">
    <source>
        <dbReference type="Proteomes" id="UP000183898"/>
    </source>
</evidence>
<protein>
    <submittedName>
        <fullName evidence="2">Uncharacterized protein</fullName>
    </submittedName>
</protein>
<reference evidence="2 3" key="1">
    <citation type="submission" date="2016-10" db="EMBL/GenBank/DDBJ databases">
        <authorList>
            <person name="de Groot N.N."/>
        </authorList>
    </citation>
    <scope>NUCLEOTIDE SEQUENCE [LARGE SCALE GENOMIC DNA]</scope>
    <source>
        <strain evidence="2 3">Nl18</strain>
    </source>
</reference>
<dbReference type="AlphaFoldDB" id="A0A1H8N9V6"/>
<dbReference type="EMBL" id="FOCT01000015">
    <property type="protein sequence ID" value="SEO26400.1"/>
    <property type="molecule type" value="Genomic_DNA"/>
</dbReference>
<evidence type="ECO:0000313" key="2">
    <source>
        <dbReference type="EMBL" id="SEO26400.1"/>
    </source>
</evidence>
<feature type="non-terminal residue" evidence="2">
    <location>
        <position position="1"/>
    </location>
</feature>
<proteinExistence type="predicted"/>